<comment type="caution">
    <text evidence="2">The sequence shown here is derived from an EMBL/GenBank/DDBJ whole genome shotgun (WGS) entry which is preliminary data.</text>
</comment>
<dbReference type="PANTHER" id="PTHR36849:SF1">
    <property type="entry name" value="CYTOPLASMIC PROTEIN"/>
    <property type="match status" value="1"/>
</dbReference>
<protein>
    <recommendedName>
        <fullName evidence="1">DUF488 domain-containing protein</fullName>
    </recommendedName>
</protein>
<organism evidence="2 3">
    <name type="scientific">Candidatus Glassbacteria bacterium RIFCSPLOWO2_12_FULL_58_11</name>
    <dbReference type="NCBI Taxonomy" id="1817867"/>
    <lineage>
        <taxon>Bacteria</taxon>
        <taxon>Candidatus Glassiibacteriota</taxon>
    </lineage>
</organism>
<name>A0A1F5YNK7_9BACT</name>
<dbReference type="InterPro" id="IPR052552">
    <property type="entry name" value="YeaO-like"/>
</dbReference>
<proteinExistence type="predicted"/>
<dbReference type="PANTHER" id="PTHR36849">
    <property type="entry name" value="CYTOPLASMIC PROTEIN-RELATED"/>
    <property type="match status" value="1"/>
</dbReference>
<dbReference type="STRING" id="1817867.A3F83_00475"/>
<sequence length="117" mass="13722">MIKTKSIYDPAEESDGERILVSRFWPRGISKERLSISQWIRYLAPSKTLVQDWKAGGMTWAEYESRYSEEMTAYQEDIETLAKMSDSKTITLLCYESEGDPHCHRHLLKRMIEKKSV</sequence>
<dbReference type="EMBL" id="MFIX01000203">
    <property type="protein sequence ID" value="OGG01735.1"/>
    <property type="molecule type" value="Genomic_DNA"/>
</dbReference>
<dbReference type="Proteomes" id="UP000179129">
    <property type="component" value="Unassembled WGS sequence"/>
</dbReference>
<accession>A0A1F5YNK7</accession>
<dbReference type="Pfam" id="PF22751">
    <property type="entry name" value="DUF488-N3a"/>
    <property type="match status" value="1"/>
</dbReference>
<gene>
    <name evidence="2" type="ORF">A3F83_00475</name>
</gene>
<evidence type="ECO:0000259" key="1">
    <source>
        <dbReference type="Pfam" id="PF22751"/>
    </source>
</evidence>
<feature type="domain" description="DUF488" evidence="1">
    <location>
        <begin position="2"/>
        <end position="115"/>
    </location>
</feature>
<dbReference type="AlphaFoldDB" id="A0A1F5YNK7"/>
<evidence type="ECO:0000313" key="2">
    <source>
        <dbReference type="EMBL" id="OGG01735.1"/>
    </source>
</evidence>
<evidence type="ECO:0000313" key="3">
    <source>
        <dbReference type="Proteomes" id="UP000179129"/>
    </source>
</evidence>
<dbReference type="InterPro" id="IPR054495">
    <property type="entry name" value="DUF488-N3a"/>
</dbReference>
<reference evidence="2 3" key="1">
    <citation type="journal article" date="2016" name="Nat. Commun.">
        <title>Thousands of microbial genomes shed light on interconnected biogeochemical processes in an aquifer system.</title>
        <authorList>
            <person name="Anantharaman K."/>
            <person name="Brown C.T."/>
            <person name="Hug L.A."/>
            <person name="Sharon I."/>
            <person name="Castelle C.J."/>
            <person name="Probst A.J."/>
            <person name="Thomas B.C."/>
            <person name="Singh A."/>
            <person name="Wilkins M.J."/>
            <person name="Karaoz U."/>
            <person name="Brodie E.L."/>
            <person name="Williams K.H."/>
            <person name="Hubbard S.S."/>
            <person name="Banfield J.F."/>
        </authorList>
    </citation>
    <scope>NUCLEOTIDE SEQUENCE [LARGE SCALE GENOMIC DNA]</scope>
</reference>